<dbReference type="SUPFAM" id="SSF51206">
    <property type="entry name" value="cAMP-binding domain-like"/>
    <property type="match status" value="1"/>
</dbReference>
<dbReference type="SMART" id="SM00419">
    <property type="entry name" value="HTH_CRP"/>
    <property type="match status" value="1"/>
</dbReference>
<keyword evidence="1" id="KW-0805">Transcription regulation</keyword>
<sequence>MKKNELKDAIRDFPVFAKLKEEQLDRLASHAEIMEFPRKSLFFSEDKSAQGMHVLLSGQVKLFKLSEDGKEQTIFVFGPGEPFCLCSTFSDGKLPANLGALEDSKILYINPDEFELLVREDPSILLVMMRVMSRRLKEAMDMIDSLSLKQVPSRLMAYFESRHQEGRVTLDLSYRELAKIIGITPEALSRTLHKMVDDKLIAMDGSDIMLTGTDKTD</sequence>
<dbReference type="InterPro" id="IPR000595">
    <property type="entry name" value="cNMP-bd_dom"/>
</dbReference>
<dbReference type="PROSITE" id="PS50042">
    <property type="entry name" value="CNMP_BINDING_3"/>
    <property type="match status" value="1"/>
</dbReference>
<dbReference type="PANTHER" id="PTHR24567">
    <property type="entry name" value="CRP FAMILY TRANSCRIPTIONAL REGULATORY PROTEIN"/>
    <property type="match status" value="1"/>
</dbReference>
<dbReference type="InterPro" id="IPR018490">
    <property type="entry name" value="cNMP-bd_dom_sf"/>
</dbReference>
<dbReference type="PANTHER" id="PTHR24567:SF26">
    <property type="entry name" value="REGULATORY PROTEIN YEIL"/>
    <property type="match status" value="1"/>
</dbReference>
<reference evidence="6 7" key="1">
    <citation type="submission" date="2022-08" db="EMBL/GenBank/DDBJ databases">
        <title>Genome Sequence of the sulphate-reducing bacterium, Pseudodesulfovibrio sp. SYK.</title>
        <authorList>
            <person name="Kondo R."/>
            <person name="Kataoka T."/>
        </authorList>
    </citation>
    <scope>NUCLEOTIDE SEQUENCE [LARGE SCALE GENOMIC DNA]</scope>
    <source>
        <strain evidence="6 7">SYK</strain>
    </source>
</reference>
<dbReference type="Pfam" id="PF13545">
    <property type="entry name" value="HTH_Crp_2"/>
    <property type="match status" value="1"/>
</dbReference>
<dbReference type="InterPro" id="IPR012318">
    <property type="entry name" value="HTH_CRP"/>
</dbReference>
<evidence type="ECO:0000256" key="1">
    <source>
        <dbReference type="ARBA" id="ARBA00023015"/>
    </source>
</evidence>
<dbReference type="CDD" id="cd00038">
    <property type="entry name" value="CAP_ED"/>
    <property type="match status" value="1"/>
</dbReference>
<keyword evidence="3" id="KW-0804">Transcription</keyword>
<dbReference type="Gene3D" id="2.60.120.10">
    <property type="entry name" value="Jelly Rolls"/>
    <property type="match status" value="1"/>
</dbReference>
<gene>
    <name evidence="6" type="ORF">SYK_22490</name>
</gene>
<dbReference type="SUPFAM" id="SSF46785">
    <property type="entry name" value="Winged helix' DNA-binding domain"/>
    <property type="match status" value="1"/>
</dbReference>
<dbReference type="Pfam" id="PF00027">
    <property type="entry name" value="cNMP_binding"/>
    <property type="match status" value="1"/>
</dbReference>
<keyword evidence="2" id="KW-0238">DNA-binding</keyword>
<dbReference type="Proteomes" id="UP001317742">
    <property type="component" value="Chromosome"/>
</dbReference>
<dbReference type="RefSeq" id="WP_281760401.1">
    <property type="nucleotide sequence ID" value="NZ_AP026709.1"/>
</dbReference>
<dbReference type="InterPro" id="IPR036388">
    <property type="entry name" value="WH-like_DNA-bd_sf"/>
</dbReference>
<dbReference type="InterPro" id="IPR050397">
    <property type="entry name" value="Env_Response_Regulators"/>
</dbReference>
<evidence type="ECO:0000259" key="5">
    <source>
        <dbReference type="PROSITE" id="PS51063"/>
    </source>
</evidence>
<feature type="domain" description="HTH crp-type" evidence="5">
    <location>
        <begin position="149"/>
        <end position="214"/>
    </location>
</feature>
<evidence type="ECO:0000256" key="3">
    <source>
        <dbReference type="ARBA" id="ARBA00023163"/>
    </source>
</evidence>
<evidence type="ECO:0000313" key="6">
    <source>
        <dbReference type="EMBL" id="BDQ37889.1"/>
    </source>
</evidence>
<evidence type="ECO:0000259" key="4">
    <source>
        <dbReference type="PROSITE" id="PS50042"/>
    </source>
</evidence>
<dbReference type="PROSITE" id="PS51063">
    <property type="entry name" value="HTH_CRP_2"/>
    <property type="match status" value="1"/>
</dbReference>
<dbReference type="EMBL" id="AP026709">
    <property type="protein sequence ID" value="BDQ37889.1"/>
    <property type="molecule type" value="Genomic_DNA"/>
</dbReference>
<name>A0ABM8B230_9BACT</name>
<keyword evidence="7" id="KW-1185">Reference proteome</keyword>
<dbReference type="InterPro" id="IPR036390">
    <property type="entry name" value="WH_DNA-bd_sf"/>
</dbReference>
<evidence type="ECO:0000313" key="7">
    <source>
        <dbReference type="Proteomes" id="UP001317742"/>
    </source>
</evidence>
<evidence type="ECO:0000256" key="2">
    <source>
        <dbReference type="ARBA" id="ARBA00023125"/>
    </source>
</evidence>
<accession>A0ABM8B230</accession>
<dbReference type="Gene3D" id="1.10.10.10">
    <property type="entry name" value="Winged helix-like DNA-binding domain superfamily/Winged helix DNA-binding domain"/>
    <property type="match status" value="1"/>
</dbReference>
<proteinExistence type="predicted"/>
<protein>
    <submittedName>
        <fullName evidence="6">Transcriptional regulator</fullName>
    </submittedName>
</protein>
<feature type="domain" description="Cyclic nucleotide-binding" evidence="4">
    <location>
        <begin position="15"/>
        <end position="135"/>
    </location>
</feature>
<dbReference type="SMART" id="SM00100">
    <property type="entry name" value="cNMP"/>
    <property type="match status" value="1"/>
</dbReference>
<organism evidence="6 7">
    <name type="scientific">Pseudodesulfovibrio nedwellii</name>
    <dbReference type="NCBI Taxonomy" id="2973072"/>
    <lineage>
        <taxon>Bacteria</taxon>
        <taxon>Pseudomonadati</taxon>
        <taxon>Thermodesulfobacteriota</taxon>
        <taxon>Desulfovibrionia</taxon>
        <taxon>Desulfovibrionales</taxon>
        <taxon>Desulfovibrionaceae</taxon>
    </lineage>
</organism>
<dbReference type="InterPro" id="IPR014710">
    <property type="entry name" value="RmlC-like_jellyroll"/>
</dbReference>